<dbReference type="Pfam" id="PF00561">
    <property type="entry name" value="Abhydrolase_1"/>
    <property type="match status" value="1"/>
</dbReference>
<dbReference type="RefSeq" id="WP_189533970.1">
    <property type="nucleotide sequence ID" value="NZ_BMYX01000010.1"/>
</dbReference>
<reference evidence="2" key="2">
    <citation type="submission" date="2020-09" db="EMBL/GenBank/DDBJ databases">
        <authorList>
            <person name="Sun Q."/>
            <person name="Kim S."/>
        </authorList>
    </citation>
    <scope>NUCLEOTIDE SEQUENCE</scope>
    <source>
        <strain evidence="2">KCTC 32182</strain>
    </source>
</reference>
<dbReference type="EMBL" id="BMYX01000010">
    <property type="protein sequence ID" value="GGY17005.1"/>
    <property type="molecule type" value="Genomic_DNA"/>
</dbReference>
<evidence type="ECO:0000313" key="3">
    <source>
        <dbReference type="Proteomes" id="UP000645257"/>
    </source>
</evidence>
<keyword evidence="3" id="KW-1185">Reference proteome</keyword>
<evidence type="ECO:0000259" key="1">
    <source>
        <dbReference type="Pfam" id="PF00561"/>
    </source>
</evidence>
<dbReference type="PANTHER" id="PTHR43689:SF8">
    <property type="entry name" value="ALPHA_BETA-HYDROLASES SUPERFAMILY PROTEIN"/>
    <property type="match status" value="1"/>
</dbReference>
<dbReference type="SUPFAM" id="SSF53474">
    <property type="entry name" value="alpha/beta-Hydrolases"/>
    <property type="match status" value="1"/>
</dbReference>
<comment type="caution">
    <text evidence="2">The sequence shown here is derived from an EMBL/GenBank/DDBJ whole genome shotgun (WGS) entry which is preliminary data.</text>
</comment>
<reference evidence="2" key="1">
    <citation type="journal article" date="2014" name="Int. J. Syst. Evol. Microbiol.">
        <title>Complete genome sequence of Corynebacterium casei LMG S-19264T (=DSM 44701T), isolated from a smear-ripened cheese.</title>
        <authorList>
            <consortium name="US DOE Joint Genome Institute (JGI-PGF)"/>
            <person name="Walter F."/>
            <person name="Albersmeier A."/>
            <person name="Kalinowski J."/>
            <person name="Ruckert C."/>
        </authorList>
    </citation>
    <scope>NUCLEOTIDE SEQUENCE</scope>
    <source>
        <strain evidence="2">KCTC 32182</strain>
    </source>
</reference>
<sequence length="273" mass="30521">MEIPPIPHKDTWITTDQGDILSRCWRPASCRSRTPIVLFHDSLGCIELWRAFPALLAEQTQRQVIAYDRLGFGQSDLRTDKPGIDFIEEEALRYFPVLRRQLGIERFIAFGHSVGGGMAVHCAAHHAPDCEALITVSAQAFVEDRTRAGIMAAREDFAQAASFERLRRYHGEKARWVLDTWVDIWLSPGFGNWTLDGVLPRVDCPTLVIHGENDEYGSAAHPRRIANGIGTRARMTLLPETGHVPHREDGHGIARRIAGFLEERAGTTPEAAP</sequence>
<dbReference type="InterPro" id="IPR029058">
    <property type="entry name" value="AB_hydrolase_fold"/>
</dbReference>
<accession>A0A918P3K1</accession>
<gene>
    <name evidence="2" type="ORF">GCM10011289_20600</name>
</gene>
<evidence type="ECO:0000313" key="2">
    <source>
        <dbReference type="EMBL" id="GGY17005.1"/>
    </source>
</evidence>
<dbReference type="Gene3D" id="3.40.50.1820">
    <property type="entry name" value="alpha/beta hydrolase"/>
    <property type="match status" value="1"/>
</dbReference>
<name>A0A918P3K1_9NEIS</name>
<feature type="domain" description="AB hydrolase-1" evidence="1">
    <location>
        <begin position="35"/>
        <end position="157"/>
    </location>
</feature>
<dbReference type="InterPro" id="IPR000073">
    <property type="entry name" value="AB_hydrolase_1"/>
</dbReference>
<keyword evidence="2" id="KW-0378">Hydrolase</keyword>
<dbReference type="Proteomes" id="UP000645257">
    <property type="component" value="Unassembled WGS sequence"/>
</dbReference>
<dbReference type="PANTHER" id="PTHR43689">
    <property type="entry name" value="HYDROLASE"/>
    <property type="match status" value="1"/>
</dbReference>
<dbReference type="AlphaFoldDB" id="A0A918P3K1"/>
<proteinExistence type="predicted"/>
<protein>
    <submittedName>
        <fullName evidence="2">Hydrolase</fullName>
    </submittedName>
</protein>
<organism evidence="2 3">
    <name type="scientific">Paludibacterium paludis</name>
    <dbReference type="NCBI Taxonomy" id="1225769"/>
    <lineage>
        <taxon>Bacteria</taxon>
        <taxon>Pseudomonadati</taxon>
        <taxon>Pseudomonadota</taxon>
        <taxon>Betaproteobacteria</taxon>
        <taxon>Neisseriales</taxon>
        <taxon>Chromobacteriaceae</taxon>
        <taxon>Paludibacterium</taxon>
    </lineage>
</organism>
<dbReference type="GO" id="GO:0016787">
    <property type="term" value="F:hydrolase activity"/>
    <property type="evidence" value="ECO:0007669"/>
    <property type="project" value="UniProtKB-KW"/>
</dbReference>